<evidence type="ECO:0000256" key="4">
    <source>
        <dbReference type="ARBA" id="ARBA00007637"/>
    </source>
</evidence>
<dbReference type="Gene3D" id="3.90.25.10">
    <property type="entry name" value="UDP-galactose 4-epimerase, domain 1"/>
    <property type="match status" value="1"/>
</dbReference>
<dbReference type="Pfam" id="PF01370">
    <property type="entry name" value="Epimerase"/>
    <property type="match status" value="1"/>
</dbReference>
<dbReference type="SUPFAM" id="SSF51735">
    <property type="entry name" value="NAD(P)-binding Rossmann-fold domains"/>
    <property type="match status" value="1"/>
</dbReference>
<comment type="catalytic activity">
    <reaction evidence="1 10">
        <text>UDP-alpha-D-glucose = UDP-alpha-D-galactose</text>
        <dbReference type="Rhea" id="RHEA:22168"/>
        <dbReference type="ChEBI" id="CHEBI:58885"/>
        <dbReference type="ChEBI" id="CHEBI:66914"/>
        <dbReference type="EC" id="5.1.3.2"/>
    </reaction>
</comment>
<evidence type="ECO:0000256" key="9">
    <source>
        <dbReference type="ARBA" id="ARBA00023235"/>
    </source>
</evidence>
<dbReference type="InterPro" id="IPR001509">
    <property type="entry name" value="Epimerase_deHydtase"/>
</dbReference>
<dbReference type="NCBIfam" id="TIGR01179">
    <property type="entry name" value="galE"/>
    <property type="match status" value="1"/>
</dbReference>
<organism evidence="12">
    <name type="scientific">Candidatus Improbicoccus pseudotrichonymphae</name>
    <dbReference type="NCBI Taxonomy" id="3033792"/>
    <lineage>
        <taxon>Bacteria</taxon>
        <taxon>Bacillati</taxon>
        <taxon>Bacillota</taxon>
        <taxon>Clostridia</taxon>
        <taxon>Candidatus Improbicoccus</taxon>
    </lineage>
</organism>
<dbReference type="AlphaFoldDB" id="A0AA48HXZ3"/>
<accession>A0AA48HXZ3</accession>
<evidence type="ECO:0000256" key="3">
    <source>
        <dbReference type="ARBA" id="ARBA00004947"/>
    </source>
</evidence>
<proteinExistence type="inferred from homology"/>
<comment type="similarity">
    <text evidence="4 10">Belongs to the NAD(P)-dependent epimerase/dehydratase family.</text>
</comment>
<dbReference type="InterPro" id="IPR005886">
    <property type="entry name" value="UDP_G4E"/>
</dbReference>
<evidence type="ECO:0000256" key="5">
    <source>
        <dbReference type="ARBA" id="ARBA00013189"/>
    </source>
</evidence>
<dbReference type="Proteomes" id="UP001337580">
    <property type="component" value="Chromosome"/>
</dbReference>
<keyword evidence="8" id="KW-0299">Galactose metabolism</keyword>
<keyword evidence="7 10" id="KW-0520">NAD</keyword>
<evidence type="ECO:0000256" key="7">
    <source>
        <dbReference type="ARBA" id="ARBA00023027"/>
    </source>
</evidence>
<keyword evidence="9 10" id="KW-0413">Isomerase</keyword>
<evidence type="ECO:0000256" key="8">
    <source>
        <dbReference type="ARBA" id="ARBA00023144"/>
    </source>
</evidence>
<evidence type="ECO:0000256" key="1">
    <source>
        <dbReference type="ARBA" id="ARBA00000083"/>
    </source>
</evidence>
<dbReference type="GO" id="GO:0003978">
    <property type="term" value="F:UDP-glucose 4-epimerase activity"/>
    <property type="evidence" value="ECO:0007669"/>
    <property type="project" value="UniProtKB-UniRule"/>
</dbReference>
<comment type="cofactor">
    <cofactor evidence="2 10">
        <name>NAD(+)</name>
        <dbReference type="ChEBI" id="CHEBI:57540"/>
    </cofactor>
</comment>
<evidence type="ECO:0000259" key="11">
    <source>
        <dbReference type="Pfam" id="PF01370"/>
    </source>
</evidence>
<comment type="subunit">
    <text evidence="10">Homodimer.</text>
</comment>
<reference evidence="12" key="1">
    <citation type="journal article" date="2023" name="ISME J.">
        <title>Emergence of putative energy parasites within Clostridia revealed by genome analysis of a novel endosymbiotic clade.</title>
        <authorList>
            <person name="Takahashi K."/>
            <person name="Kuwahara H."/>
            <person name="Horikawa Y."/>
            <person name="Izawa K."/>
            <person name="Kato D."/>
            <person name="Inagaki T."/>
            <person name="Yuki M."/>
            <person name="Ohkuma M."/>
            <person name="Hongoh Y."/>
        </authorList>
    </citation>
    <scope>NUCLEOTIDE SEQUENCE</scope>
    <source>
        <strain evidence="12">CfP3-15</strain>
    </source>
</reference>
<gene>
    <name evidence="12" type="ORF">CfP315_0318</name>
</gene>
<dbReference type="PRINTS" id="PR01713">
    <property type="entry name" value="NUCEPIMERASE"/>
</dbReference>
<keyword evidence="10" id="KW-0119">Carbohydrate metabolism</keyword>
<name>A0AA48HXZ3_9FIRM</name>
<dbReference type="CDD" id="cd05247">
    <property type="entry name" value="UDP_G4E_1_SDR_e"/>
    <property type="match status" value="1"/>
</dbReference>
<dbReference type="PANTHER" id="PTHR43725">
    <property type="entry name" value="UDP-GLUCOSE 4-EPIMERASE"/>
    <property type="match status" value="1"/>
</dbReference>
<sequence>MKILVTGAAGYIGSHTVLALIENNYKVVGIDNFCNSYTIIPDILREISGKRVIIHKIDIRNQALLRKIFEREKPDAVIHFAGLKSVSESVKFPLLYYENNVLGTINLCKIMQEFNVKKIIFSSSATVYGDQPAPFVETMSKGKITSPYGKSKSVIEDILKDLSDWSVIILRYFNPIGAHPSGLLGEMTKENSPNNLMPYILKVAKREHKFLNVFGGDYPTKDGTCIRDYIHVMDLAYGHLKALKYAQKQMFEIFNLGTGQGTSVLELIKTFEDVNKIKINYEITKRRPGDVAESFACCDKSKKQLSWETKLDIKKMCEDSWRFFKEI</sequence>
<feature type="domain" description="NAD-dependent epimerase/dehydratase" evidence="11">
    <location>
        <begin position="3"/>
        <end position="257"/>
    </location>
</feature>
<dbReference type="Gene3D" id="3.40.50.720">
    <property type="entry name" value="NAD(P)-binding Rossmann-like Domain"/>
    <property type="match status" value="1"/>
</dbReference>
<evidence type="ECO:0000256" key="10">
    <source>
        <dbReference type="RuleBase" id="RU366046"/>
    </source>
</evidence>
<dbReference type="GO" id="GO:0005829">
    <property type="term" value="C:cytosol"/>
    <property type="evidence" value="ECO:0007669"/>
    <property type="project" value="TreeGrafter"/>
</dbReference>
<dbReference type="EMBL" id="AP027924">
    <property type="protein sequence ID" value="BED91789.1"/>
    <property type="molecule type" value="Genomic_DNA"/>
</dbReference>
<dbReference type="KEGG" id="ips:CfP315_0318"/>
<evidence type="ECO:0000256" key="2">
    <source>
        <dbReference type="ARBA" id="ARBA00001911"/>
    </source>
</evidence>
<evidence type="ECO:0000313" key="12">
    <source>
        <dbReference type="EMBL" id="BED91789.1"/>
    </source>
</evidence>
<dbReference type="EC" id="5.1.3.2" evidence="5 10"/>
<dbReference type="PANTHER" id="PTHR43725:SF47">
    <property type="entry name" value="UDP-GLUCOSE 4-EPIMERASE"/>
    <property type="match status" value="1"/>
</dbReference>
<comment type="pathway">
    <text evidence="3 10">Carbohydrate metabolism; galactose metabolism.</text>
</comment>
<protein>
    <recommendedName>
        <fullName evidence="6 10">UDP-glucose 4-epimerase</fullName>
        <ecNumber evidence="5 10">5.1.3.2</ecNumber>
    </recommendedName>
</protein>
<evidence type="ECO:0000256" key="6">
    <source>
        <dbReference type="ARBA" id="ARBA00018569"/>
    </source>
</evidence>
<dbReference type="GO" id="GO:0006012">
    <property type="term" value="P:galactose metabolic process"/>
    <property type="evidence" value="ECO:0007669"/>
    <property type="project" value="UniProtKB-KW"/>
</dbReference>
<dbReference type="InterPro" id="IPR036291">
    <property type="entry name" value="NAD(P)-bd_dom_sf"/>
</dbReference>